<evidence type="ECO:0008006" key="6">
    <source>
        <dbReference type="Google" id="ProtNLM"/>
    </source>
</evidence>
<dbReference type="InParanoid" id="A0A4W6D6B7"/>
<dbReference type="PANTHER" id="PTHR32083">
    <property type="entry name" value="CILIA AND FLAGELLA-ASSOCIATED PROTEIN 58-RELATED"/>
    <property type="match status" value="1"/>
</dbReference>
<organism evidence="4 5">
    <name type="scientific">Lates calcarifer</name>
    <name type="common">Barramundi</name>
    <name type="synonym">Holocentrus calcarifer</name>
    <dbReference type="NCBI Taxonomy" id="8187"/>
    <lineage>
        <taxon>Eukaryota</taxon>
        <taxon>Metazoa</taxon>
        <taxon>Chordata</taxon>
        <taxon>Craniata</taxon>
        <taxon>Vertebrata</taxon>
        <taxon>Euteleostomi</taxon>
        <taxon>Actinopterygii</taxon>
        <taxon>Neopterygii</taxon>
        <taxon>Teleostei</taxon>
        <taxon>Neoteleostei</taxon>
        <taxon>Acanthomorphata</taxon>
        <taxon>Carangaria</taxon>
        <taxon>Carangaria incertae sedis</taxon>
        <taxon>Centropomidae</taxon>
        <taxon>Lates</taxon>
    </lineage>
</organism>
<name>A0A4W6D6B7_LATCA</name>
<reference evidence="4" key="3">
    <citation type="submission" date="2025-09" db="UniProtKB">
        <authorList>
            <consortium name="Ensembl"/>
        </authorList>
    </citation>
    <scope>IDENTIFICATION</scope>
</reference>
<evidence type="ECO:0000313" key="5">
    <source>
        <dbReference type="Proteomes" id="UP000314980"/>
    </source>
</evidence>
<dbReference type="Proteomes" id="UP000314980">
    <property type="component" value="Unassembled WGS sequence"/>
</dbReference>
<dbReference type="Ensembl" id="ENSLCAT00010020792.1">
    <property type="protein sequence ID" value="ENSLCAP00010020340.1"/>
    <property type="gene ID" value="ENSLCAG00010009613.1"/>
</dbReference>
<keyword evidence="5" id="KW-1185">Reference proteome</keyword>
<dbReference type="GO" id="GO:0005856">
    <property type="term" value="C:cytoskeleton"/>
    <property type="evidence" value="ECO:0007669"/>
    <property type="project" value="TreeGrafter"/>
</dbReference>
<dbReference type="AlphaFoldDB" id="A0A4W6D6B7"/>
<protein>
    <recommendedName>
        <fullName evidence="6">Coiled-coil domain containing 146</fullName>
    </recommendedName>
</protein>
<proteinExistence type="predicted"/>
<evidence type="ECO:0000256" key="3">
    <source>
        <dbReference type="SAM" id="MobiDB-lite"/>
    </source>
</evidence>
<reference evidence="5" key="1">
    <citation type="submission" date="2015-09" db="EMBL/GenBank/DDBJ databases">
        <authorList>
            <person name="Sai Rama Sridatta P."/>
        </authorList>
    </citation>
    <scope>NUCLEOTIDE SEQUENCE [LARGE SCALE GENOMIC DNA]</scope>
</reference>
<evidence type="ECO:0000313" key="4">
    <source>
        <dbReference type="Ensembl" id="ENSLCAP00010020340.1"/>
    </source>
</evidence>
<keyword evidence="1 2" id="KW-0175">Coiled coil</keyword>
<sequence>MNMHPNIFQVVWKHREISQQSENNKLELLRLTQMINLQEQALLEMNKSQESAVQRRNFLGIQLLEHEEVLLNYYDKVNIQEAAITKGNVALETMEKEIRDLQLAINEEKRQIDLKKKDVPLKRKLEEEITVLQIELSEARDKTLECVNRTVDYKELKGKDPSTVELVKKIEQLEVNLAEHERQLLEKELLVDQVTRLSKPLSEQAENCQQDRLSLGKKLNDLRTHIINTNRRLMAVSAELSVKQAAALSQQQEIKEKELQVRGVQGRAVVHEILKLPLVCLCVCVCVCVQLAEEEWNQLPNGQYTTAESRPNAYIPETDALPLPKPYGAQAPFKPGQPGANMRHIRKPTVKPLEI</sequence>
<dbReference type="STRING" id="8187.ENSLCAP00010020340"/>
<dbReference type="GeneTree" id="ENSGT00530000063534"/>
<feature type="region of interest" description="Disordered" evidence="3">
    <location>
        <begin position="333"/>
        <end position="355"/>
    </location>
</feature>
<evidence type="ECO:0000256" key="1">
    <source>
        <dbReference type="ARBA" id="ARBA00023054"/>
    </source>
</evidence>
<accession>A0A4W6D6B7</accession>
<evidence type="ECO:0000256" key="2">
    <source>
        <dbReference type="SAM" id="Coils"/>
    </source>
</evidence>
<dbReference type="PANTHER" id="PTHR32083:SF34">
    <property type="entry name" value="COILED-COIL DOMAIN-CONTAINING PROTEIN 146"/>
    <property type="match status" value="1"/>
</dbReference>
<reference evidence="4" key="2">
    <citation type="submission" date="2025-08" db="UniProtKB">
        <authorList>
            <consortium name="Ensembl"/>
        </authorList>
    </citation>
    <scope>IDENTIFICATION</scope>
</reference>
<feature type="coiled-coil region" evidence="2">
    <location>
        <begin position="91"/>
        <end position="197"/>
    </location>
</feature>